<keyword evidence="10 11" id="KW-0449">Lipoprotein</keyword>
<evidence type="ECO:0000313" key="11">
    <source>
        <dbReference type="EMBL" id="GBR74523.1"/>
    </source>
</evidence>
<comment type="catalytic activity">
    <reaction evidence="9 10">
        <text>L-threonyl-[protein] + FAD = FMN-L-threonyl-[protein] + AMP + H(+)</text>
        <dbReference type="Rhea" id="RHEA:36847"/>
        <dbReference type="Rhea" id="RHEA-COMP:11060"/>
        <dbReference type="Rhea" id="RHEA-COMP:11061"/>
        <dbReference type="ChEBI" id="CHEBI:15378"/>
        <dbReference type="ChEBI" id="CHEBI:30013"/>
        <dbReference type="ChEBI" id="CHEBI:57692"/>
        <dbReference type="ChEBI" id="CHEBI:74257"/>
        <dbReference type="ChEBI" id="CHEBI:456215"/>
        <dbReference type="EC" id="2.7.1.180"/>
    </reaction>
</comment>
<keyword evidence="12" id="KW-1185">Reference proteome</keyword>
<comment type="function">
    <text evidence="10">Flavin transferase that catalyzes the transfer of the FMN moiety of FAD and its covalent binding to the hydroxyl group of a threonine residue in a target flavoprotein.</text>
</comment>
<keyword evidence="7 10" id="KW-0274">FAD</keyword>
<dbReference type="PANTHER" id="PTHR30040">
    <property type="entry name" value="THIAMINE BIOSYNTHESIS LIPOPROTEIN APBE"/>
    <property type="match status" value="1"/>
</dbReference>
<keyword evidence="8 10" id="KW-0460">Magnesium</keyword>
<keyword evidence="10" id="KW-0997">Cell inner membrane</keyword>
<keyword evidence="10" id="KW-0472">Membrane</keyword>
<dbReference type="EMBL" id="BGZN01000051">
    <property type="protein sequence ID" value="GBR74523.1"/>
    <property type="molecule type" value="Genomic_DNA"/>
</dbReference>
<evidence type="ECO:0000256" key="3">
    <source>
        <dbReference type="ARBA" id="ARBA00016337"/>
    </source>
</evidence>
<dbReference type="InterPro" id="IPR024932">
    <property type="entry name" value="ApbE"/>
</dbReference>
<dbReference type="SUPFAM" id="SSF143631">
    <property type="entry name" value="ApbE-like"/>
    <property type="match status" value="1"/>
</dbReference>
<evidence type="ECO:0000256" key="1">
    <source>
        <dbReference type="ARBA" id="ARBA00001946"/>
    </source>
</evidence>
<proteinExistence type="inferred from homology"/>
<evidence type="ECO:0000256" key="2">
    <source>
        <dbReference type="ARBA" id="ARBA00011955"/>
    </source>
</evidence>
<evidence type="ECO:0000256" key="5">
    <source>
        <dbReference type="ARBA" id="ARBA00022679"/>
    </source>
</evidence>
<dbReference type="Proteomes" id="UP000269352">
    <property type="component" value="Unassembled WGS sequence"/>
</dbReference>
<comment type="subcellular location">
    <subcellularLocation>
        <location evidence="10">Cell inner membrane</location>
        <topology evidence="10">Lipid-anchor</topology>
        <orientation evidence="10">Periplasmic side</orientation>
    </subcellularLocation>
</comment>
<evidence type="ECO:0000256" key="10">
    <source>
        <dbReference type="RuleBase" id="RU363002"/>
    </source>
</evidence>
<keyword evidence="10" id="KW-1003">Cell membrane</keyword>
<keyword evidence="5 10" id="KW-0808">Transferase</keyword>
<evidence type="ECO:0000256" key="9">
    <source>
        <dbReference type="ARBA" id="ARBA00048540"/>
    </source>
</evidence>
<organism evidence="11 12">
    <name type="scientific">Termititenax aidoneus</name>
    <dbReference type="NCBI Taxonomy" id="2218524"/>
    <lineage>
        <taxon>Bacteria</taxon>
        <taxon>Bacillati</taxon>
        <taxon>Candidatus Margulisiibacteriota</taxon>
        <taxon>Candidatus Termititenacia</taxon>
        <taxon>Candidatus Termititenacales</taxon>
        <taxon>Candidatus Termititenacaceae</taxon>
        <taxon>Candidatus Termititenax</taxon>
    </lineage>
</organism>
<keyword evidence="4 10" id="KW-0285">Flavoprotein</keyword>
<reference evidence="11 12" key="1">
    <citation type="journal article" date="2019" name="ISME J.">
        <title>Genome analyses of uncultured TG2/ZB3 bacteria in 'Margulisbacteria' specifically attached to ectosymbiotic spirochetes of protists in the termite gut.</title>
        <authorList>
            <person name="Utami Y.D."/>
            <person name="Kuwahara H."/>
            <person name="Igai K."/>
            <person name="Murakami T."/>
            <person name="Sugaya K."/>
            <person name="Morikawa T."/>
            <person name="Nagura Y."/>
            <person name="Yuki M."/>
            <person name="Deevong P."/>
            <person name="Inoue T."/>
            <person name="Kihara K."/>
            <person name="Lo N."/>
            <person name="Yamada A."/>
            <person name="Ohkuma M."/>
            <person name="Hongoh Y."/>
        </authorList>
    </citation>
    <scope>NUCLEOTIDE SEQUENCE [LARGE SCALE GENOMIC DNA]</scope>
    <source>
        <strain evidence="11">NkOx7-01</strain>
    </source>
</reference>
<dbReference type="Pfam" id="PF02424">
    <property type="entry name" value="ApbE"/>
    <property type="match status" value="1"/>
</dbReference>
<name>A0A388TDA2_TERA1</name>
<sequence length="318" mass="35256">MKKYLLAAGICLLFLTGCDGQKELKRSGFYLDNVFEAQIKISDKKENLRPAQAALNTAFDKLAELDTNINKLSPLSEISALNANAAWRSLEISKITYDLIEKALNASAFTDGYFDITWQPLIKIFALTTPTAERIAKAKASLGYKNIALDRSLTRVRFLNNAEIDFDHIKRGFAVDLLSSHLKKYALTGQIKAGGVAYYFGAKKLSLKLTEKENLNLKLTDAAVAVLNTQDSYYVNSAAWRKYLPAASPVEPIYQIVVIAPNAVTAEILAEAFYFMGVEKSLQKIAAIKKQASRQNLYEVYFVLDNGENGQKVISSAE</sequence>
<comment type="similarity">
    <text evidence="10">Belongs to the ApbE family.</text>
</comment>
<evidence type="ECO:0000256" key="4">
    <source>
        <dbReference type="ARBA" id="ARBA00022630"/>
    </source>
</evidence>
<comment type="cofactor">
    <cofactor evidence="1 10">
        <name>Mg(2+)</name>
        <dbReference type="ChEBI" id="CHEBI:18420"/>
    </cofactor>
</comment>
<evidence type="ECO:0000256" key="6">
    <source>
        <dbReference type="ARBA" id="ARBA00022723"/>
    </source>
</evidence>
<dbReference type="GO" id="GO:0005886">
    <property type="term" value="C:plasma membrane"/>
    <property type="evidence" value="ECO:0007669"/>
    <property type="project" value="UniProtKB-SubCell"/>
</dbReference>
<dbReference type="Gene3D" id="3.10.520.10">
    <property type="entry name" value="ApbE-like domains"/>
    <property type="match status" value="1"/>
</dbReference>
<dbReference type="PROSITE" id="PS51257">
    <property type="entry name" value="PROKAR_LIPOPROTEIN"/>
    <property type="match status" value="1"/>
</dbReference>
<dbReference type="InterPro" id="IPR003374">
    <property type="entry name" value="ApbE-like_sf"/>
</dbReference>
<accession>A0A388TDA2</accession>
<evidence type="ECO:0000256" key="8">
    <source>
        <dbReference type="ARBA" id="ARBA00022842"/>
    </source>
</evidence>
<comment type="caution">
    <text evidence="11">The sequence shown here is derived from an EMBL/GenBank/DDBJ whole genome shotgun (WGS) entry which is preliminary data.</text>
</comment>
<evidence type="ECO:0000313" key="12">
    <source>
        <dbReference type="Proteomes" id="UP000269352"/>
    </source>
</evidence>
<keyword evidence="6 10" id="KW-0479">Metal-binding</keyword>
<dbReference type="AlphaFoldDB" id="A0A388TDA2"/>
<dbReference type="EC" id="2.7.1.180" evidence="2 10"/>
<dbReference type="GO" id="GO:0016740">
    <property type="term" value="F:transferase activity"/>
    <property type="evidence" value="ECO:0007669"/>
    <property type="project" value="UniProtKB-UniRule"/>
</dbReference>
<dbReference type="PANTHER" id="PTHR30040:SF2">
    <property type="entry name" value="FAD:PROTEIN FMN TRANSFERASE"/>
    <property type="match status" value="1"/>
</dbReference>
<gene>
    <name evidence="11" type="primary">apbE</name>
    <name evidence="11" type="ORF">NO1_1682</name>
</gene>
<protein>
    <recommendedName>
        <fullName evidence="3 10">FAD:protein FMN transferase</fullName>
        <ecNumber evidence="2 10">2.7.1.180</ecNumber>
    </recommendedName>
</protein>
<evidence type="ECO:0000256" key="7">
    <source>
        <dbReference type="ARBA" id="ARBA00022827"/>
    </source>
</evidence>
<dbReference type="GO" id="GO:0046872">
    <property type="term" value="F:metal ion binding"/>
    <property type="evidence" value="ECO:0007669"/>
    <property type="project" value="UniProtKB-UniRule"/>
</dbReference>